<dbReference type="EMBL" id="KB908844">
    <property type="protein sequence ID" value="EOA82462.1"/>
    <property type="molecule type" value="Genomic_DNA"/>
</dbReference>
<sequence length="235" mass="26563">MAEHEHNWNTNHQHTTQPDSQDENQNADSHPPMGQHGNHPVTPQNPAFQPPHYGVPTYQTRAAAASCLVPHVHHSLSPIAQSTSSTQEDPMIPTFQRMGLHESLQQTTGQNLVFTRIPPAGPRYPNVGPGDKDCDAAARWLRGFEASLYHAEQMGQPRFIRIYNVQRNWLYRYPAVWDAYLHAKIEARVKRMRHLPPTAITPAPPNTEPLPMPVEGWEYIGWTEALTPREDSPSV</sequence>
<dbReference type="HOGENOM" id="CLU_1180843_0_0_1"/>
<name>R0K215_EXST2</name>
<keyword evidence="3" id="KW-1185">Reference proteome</keyword>
<dbReference type="RefSeq" id="XP_008029419.1">
    <property type="nucleotide sequence ID" value="XM_008031228.1"/>
</dbReference>
<accession>R0K215</accession>
<dbReference type="Proteomes" id="UP000016935">
    <property type="component" value="Unassembled WGS sequence"/>
</dbReference>
<proteinExistence type="predicted"/>
<organism evidence="2 3">
    <name type="scientific">Exserohilum turcicum (strain 28A)</name>
    <name type="common">Northern leaf blight fungus</name>
    <name type="synonym">Setosphaeria turcica</name>
    <dbReference type="NCBI Taxonomy" id="671987"/>
    <lineage>
        <taxon>Eukaryota</taxon>
        <taxon>Fungi</taxon>
        <taxon>Dikarya</taxon>
        <taxon>Ascomycota</taxon>
        <taxon>Pezizomycotina</taxon>
        <taxon>Dothideomycetes</taxon>
        <taxon>Pleosporomycetidae</taxon>
        <taxon>Pleosporales</taxon>
        <taxon>Pleosporineae</taxon>
        <taxon>Pleosporaceae</taxon>
        <taxon>Exserohilum</taxon>
    </lineage>
</organism>
<reference evidence="2 3" key="2">
    <citation type="journal article" date="2013" name="PLoS Genet.">
        <title>Comparative genome structure, secondary metabolite, and effector coding capacity across Cochliobolus pathogens.</title>
        <authorList>
            <person name="Condon B.J."/>
            <person name="Leng Y."/>
            <person name="Wu D."/>
            <person name="Bushley K.E."/>
            <person name="Ohm R.A."/>
            <person name="Otillar R."/>
            <person name="Martin J."/>
            <person name="Schackwitz W."/>
            <person name="Grimwood J."/>
            <person name="MohdZainudin N."/>
            <person name="Xue C."/>
            <person name="Wang R."/>
            <person name="Manning V.A."/>
            <person name="Dhillon B."/>
            <person name="Tu Z.J."/>
            <person name="Steffenson B.J."/>
            <person name="Salamov A."/>
            <person name="Sun H."/>
            <person name="Lowry S."/>
            <person name="LaButti K."/>
            <person name="Han J."/>
            <person name="Copeland A."/>
            <person name="Lindquist E."/>
            <person name="Barry K."/>
            <person name="Schmutz J."/>
            <person name="Baker S.E."/>
            <person name="Ciuffetti L.M."/>
            <person name="Grigoriev I.V."/>
            <person name="Zhong S."/>
            <person name="Turgeon B.G."/>
        </authorList>
    </citation>
    <scope>NUCLEOTIDE SEQUENCE [LARGE SCALE GENOMIC DNA]</scope>
    <source>
        <strain evidence="3">28A</strain>
    </source>
</reference>
<protein>
    <submittedName>
        <fullName evidence="2">Uncharacterized protein</fullName>
    </submittedName>
</protein>
<evidence type="ECO:0000313" key="3">
    <source>
        <dbReference type="Proteomes" id="UP000016935"/>
    </source>
</evidence>
<gene>
    <name evidence="2" type="ORF">SETTUDRAFT_34034</name>
</gene>
<evidence type="ECO:0000313" key="2">
    <source>
        <dbReference type="EMBL" id="EOA82462.1"/>
    </source>
</evidence>
<evidence type="ECO:0000256" key="1">
    <source>
        <dbReference type="SAM" id="MobiDB-lite"/>
    </source>
</evidence>
<feature type="region of interest" description="Disordered" evidence="1">
    <location>
        <begin position="1"/>
        <end position="55"/>
    </location>
</feature>
<dbReference type="AlphaFoldDB" id="R0K215"/>
<reference evidence="2 3" key="1">
    <citation type="journal article" date="2012" name="PLoS Pathog.">
        <title>Diverse lifestyles and strategies of plant pathogenesis encoded in the genomes of eighteen Dothideomycetes fungi.</title>
        <authorList>
            <person name="Ohm R.A."/>
            <person name="Feau N."/>
            <person name="Henrissat B."/>
            <person name="Schoch C.L."/>
            <person name="Horwitz B.A."/>
            <person name="Barry K.W."/>
            <person name="Condon B.J."/>
            <person name="Copeland A.C."/>
            <person name="Dhillon B."/>
            <person name="Glaser F."/>
            <person name="Hesse C.N."/>
            <person name="Kosti I."/>
            <person name="LaButti K."/>
            <person name="Lindquist E.A."/>
            <person name="Lucas S."/>
            <person name="Salamov A.A."/>
            <person name="Bradshaw R.E."/>
            <person name="Ciuffetti L."/>
            <person name="Hamelin R.C."/>
            <person name="Kema G.H.J."/>
            <person name="Lawrence C."/>
            <person name="Scott J.A."/>
            <person name="Spatafora J.W."/>
            <person name="Turgeon B.G."/>
            <person name="de Wit P.J.G.M."/>
            <person name="Zhong S."/>
            <person name="Goodwin S.B."/>
            <person name="Grigoriev I.V."/>
        </authorList>
    </citation>
    <scope>NUCLEOTIDE SEQUENCE [LARGE SCALE GENOMIC DNA]</scope>
    <source>
        <strain evidence="3">28A</strain>
    </source>
</reference>
<dbReference type="GeneID" id="19403850"/>
<feature type="compositionally biased region" description="Polar residues" evidence="1">
    <location>
        <begin position="8"/>
        <end position="28"/>
    </location>
</feature>